<name>A0A835MAM6_9MAGN</name>
<dbReference type="InterPro" id="IPR004274">
    <property type="entry name" value="FCP1_dom"/>
</dbReference>
<dbReference type="Proteomes" id="UP000631114">
    <property type="component" value="Unassembled WGS sequence"/>
</dbReference>
<dbReference type="PROSITE" id="PS50969">
    <property type="entry name" value="FCP1"/>
    <property type="match status" value="1"/>
</dbReference>
<dbReference type="InterPro" id="IPR023214">
    <property type="entry name" value="HAD_sf"/>
</dbReference>
<evidence type="ECO:0000313" key="4">
    <source>
        <dbReference type="Proteomes" id="UP000631114"/>
    </source>
</evidence>
<dbReference type="Gene3D" id="3.40.50.1000">
    <property type="entry name" value="HAD superfamily/HAD-like"/>
    <property type="match status" value="1"/>
</dbReference>
<gene>
    <name evidence="3" type="ORF">IFM89_024295</name>
</gene>
<reference evidence="3 4" key="1">
    <citation type="submission" date="2020-10" db="EMBL/GenBank/DDBJ databases">
        <title>The Coptis chinensis genome and diversification of protoberbering-type alkaloids.</title>
        <authorList>
            <person name="Wang B."/>
            <person name="Shu S."/>
            <person name="Song C."/>
            <person name="Liu Y."/>
        </authorList>
    </citation>
    <scope>NUCLEOTIDE SEQUENCE [LARGE SCALE GENOMIC DNA]</scope>
    <source>
        <strain evidence="3">HL-2020</strain>
        <tissue evidence="3">Leaf</tissue>
    </source>
</reference>
<feature type="region of interest" description="Disordered" evidence="1">
    <location>
        <begin position="229"/>
        <end position="259"/>
    </location>
</feature>
<dbReference type="OrthoDB" id="1711508at2759"/>
<proteinExistence type="predicted"/>
<evidence type="ECO:0000256" key="1">
    <source>
        <dbReference type="SAM" id="MobiDB-lite"/>
    </source>
</evidence>
<dbReference type="AlphaFoldDB" id="A0A835MAM6"/>
<sequence>MLKELVKIWDKDDLNLPWEKREYNESNSLLVDDSPYKALLNPAHIAIFPTSYDFRNKNDNSLGHVGDIRMYFEVLATSKNVQKYIQQHPFRKPAIIESHPCWQHYLEKVNILEEDLLLCKEENEQLKEEFREKVNTLEQELLLCKEENEKLKEELKKKVNTLEQELLLCKEENQKFKEELREKVNTLEQELFLCKEENGKLKEELKKKVNTLEQELLLCKEENEKFKEELKKKDQQQEGDMEEVQPQTDKAVHHHVPNEDVEMVFNEDAEMVPNESAEMVPNESPNFRGPSFSIGIPLSPIPKEKEK</sequence>
<evidence type="ECO:0000259" key="2">
    <source>
        <dbReference type="PROSITE" id="PS50969"/>
    </source>
</evidence>
<feature type="domain" description="FCP1 homology" evidence="2">
    <location>
        <begin position="1"/>
        <end position="75"/>
    </location>
</feature>
<keyword evidence="4" id="KW-1185">Reference proteome</keyword>
<dbReference type="EMBL" id="JADFTS010000001">
    <property type="protein sequence ID" value="KAF9625540.1"/>
    <property type="molecule type" value="Genomic_DNA"/>
</dbReference>
<protein>
    <recommendedName>
        <fullName evidence="2">FCP1 homology domain-containing protein</fullName>
    </recommendedName>
</protein>
<comment type="caution">
    <text evidence="3">The sequence shown here is derived from an EMBL/GenBank/DDBJ whole genome shotgun (WGS) entry which is preliminary data.</text>
</comment>
<feature type="region of interest" description="Disordered" evidence="1">
    <location>
        <begin position="274"/>
        <end position="307"/>
    </location>
</feature>
<evidence type="ECO:0000313" key="3">
    <source>
        <dbReference type="EMBL" id="KAF9625540.1"/>
    </source>
</evidence>
<accession>A0A835MAM6</accession>
<organism evidence="3 4">
    <name type="scientific">Coptis chinensis</name>
    <dbReference type="NCBI Taxonomy" id="261450"/>
    <lineage>
        <taxon>Eukaryota</taxon>
        <taxon>Viridiplantae</taxon>
        <taxon>Streptophyta</taxon>
        <taxon>Embryophyta</taxon>
        <taxon>Tracheophyta</taxon>
        <taxon>Spermatophyta</taxon>
        <taxon>Magnoliopsida</taxon>
        <taxon>Ranunculales</taxon>
        <taxon>Ranunculaceae</taxon>
        <taxon>Coptidoideae</taxon>
        <taxon>Coptis</taxon>
    </lineage>
</organism>